<dbReference type="EMBL" id="AJIL01005321">
    <property type="protein sequence ID" value="KNE87460.1"/>
    <property type="molecule type" value="Genomic_DNA"/>
</dbReference>
<feature type="non-terminal residue" evidence="10">
    <location>
        <position position="153"/>
    </location>
</feature>
<dbReference type="Pfam" id="PF08264">
    <property type="entry name" value="Anticodon_1"/>
    <property type="match status" value="1"/>
</dbReference>
<keyword evidence="4" id="KW-0547">Nucleotide-binding</keyword>
<gene>
    <name evidence="10" type="ORF">PSTG_19155</name>
</gene>
<dbReference type="InterPro" id="IPR013155">
    <property type="entry name" value="M/V/L/I-tRNA-synth_anticd-bd"/>
</dbReference>
<evidence type="ECO:0000256" key="4">
    <source>
        <dbReference type="ARBA" id="ARBA00022741"/>
    </source>
</evidence>
<evidence type="ECO:0000256" key="3">
    <source>
        <dbReference type="ARBA" id="ARBA00022598"/>
    </source>
</evidence>
<reference evidence="11" key="1">
    <citation type="submission" date="2014-03" db="EMBL/GenBank/DDBJ databases">
        <title>The Genome Sequence of Puccinia striiformis f. sp. tritici PST-78.</title>
        <authorList>
            <consortium name="The Broad Institute Genome Sequencing Platform"/>
            <person name="Cuomo C."/>
            <person name="Hulbert S."/>
            <person name="Chen X."/>
            <person name="Walker B."/>
            <person name="Young S.K."/>
            <person name="Zeng Q."/>
            <person name="Gargeya S."/>
            <person name="Fitzgerald M."/>
            <person name="Haas B."/>
            <person name="Abouelleil A."/>
            <person name="Alvarado L."/>
            <person name="Arachchi H.M."/>
            <person name="Berlin A.M."/>
            <person name="Chapman S.B."/>
            <person name="Goldberg J."/>
            <person name="Griggs A."/>
            <person name="Gujja S."/>
            <person name="Hansen M."/>
            <person name="Howarth C."/>
            <person name="Imamovic A."/>
            <person name="Larimer J."/>
            <person name="McCowan C."/>
            <person name="Montmayeur A."/>
            <person name="Murphy C."/>
            <person name="Neiman D."/>
            <person name="Pearson M."/>
            <person name="Priest M."/>
            <person name="Roberts A."/>
            <person name="Saif S."/>
            <person name="Shea T."/>
            <person name="Sisk P."/>
            <person name="Sykes S."/>
            <person name="Wortman J."/>
            <person name="Nusbaum C."/>
            <person name="Birren B."/>
        </authorList>
    </citation>
    <scope>NUCLEOTIDE SEQUENCE [LARGE SCALE GENOMIC DNA]</scope>
    <source>
        <strain evidence="11">race PST-78</strain>
    </source>
</reference>
<evidence type="ECO:0000256" key="7">
    <source>
        <dbReference type="ARBA" id="ARBA00023146"/>
    </source>
</evidence>
<evidence type="ECO:0000256" key="2">
    <source>
        <dbReference type="ARBA" id="ARBA00013169"/>
    </source>
</evidence>
<dbReference type="Proteomes" id="UP000054564">
    <property type="component" value="Unassembled WGS sequence"/>
</dbReference>
<evidence type="ECO:0000259" key="9">
    <source>
        <dbReference type="Pfam" id="PF08264"/>
    </source>
</evidence>
<dbReference type="EC" id="6.1.1.9" evidence="2"/>
<dbReference type="OrthoDB" id="629407at2759"/>
<dbReference type="InterPro" id="IPR009080">
    <property type="entry name" value="tRNAsynth_Ia_anticodon-bd"/>
</dbReference>
<dbReference type="GO" id="GO:0006438">
    <property type="term" value="P:valyl-tRNA aminoacylation"/>
    <property type="evidence" value="ECO:0007669"/>
    <property type="project" value="InterPro"/>
</dbReference>
<evidence type="ECO:0000313" key="10">
    <source>
        <dbReference type="EMBL" id="KNE87460.1"/>
    </source>
</evidence>
<dbReference type="GO" id="GO:0005524">
    <property type="term" value="F:ATP binding"/>
    <property type="evidence" value="ECO:0007669"/>
    <property type="project" value="UniProtKB-KW"/>
</dbReference>
<comment type="similarity">
    <text evidence="1">Belongs to the class-I aminoacyl-tRNA synthetase family.</text>
</comment>
<dbReference type="GO" id="GO:0004832">
    <property type="term" value="F:valine-tRNA ligase activity"/>
    <property type="evidence" value="ECO:0007669"/>
    <property type="project" value="UniProtKB-EC"/>
</dbReference>
<protein>
    <recommendedName>
        <fullName evidence="2">valine--tRNA ligase</fullName>
        <ecNumber evidence="2">6.1.1.9</ecNumber>
    </recommendedName>
    <alternativeName>
        <fullName evidence="8">Valyl-tRNA synthetase</fullName>
    </alternativeName>
</protein>
<keyword evidence="6" id="KW-0648">Protein biosynthesis</keyword>
<feature type="domain" description="Methionyl/Valyl/Leucyl/Isoleucyl-tRNA synthetase anticodon-binding" evidence="9">
    <location>
        <begin position="4"/>
        <end position="96"/>
    </location>
</feature>
<evidence type="ECO:0000256" key="1">
    <source>
        <dbReference type="ARBA" id="ARBA00005594"/>
    </source>
</evidence>
<comment type="caution">
    <text evidence="10">The sequence shown here is derived from an EMBL/GenBank/DDBJ whole genome shotgun (WGS) entry which is preliminary data.</text>
</comment>
<dbReference type="AlphaFoldDB" id="A0A0L0UKJ3"/>
<dbReference type="STRING" id="1165861.A0A0L0UKJ3"/>
<sequence length="153" mass="16800">MENQASAQNTLYTCLDHGLRLLHPFMPFVTEELWHRLPRRPQDTTPSICKEAFPVHKPVFEAAKELEDFETVFASVKAVRSIAAPYGLRTNLQVTVCSLDQTSAKLLGTQIPTIQTLIKGCTSVVVVTDTKDVPPGCLAESINSNVTAHLLVA</sequence>
<evidence type="ECO:0000256" key="5">
    <source>
        <dbReference type="ARBA" id="ARBA00022840"/>
    </source>
</evidence>
<keyword evidence="11" id="KW-1185">Reference proteome</keyword>
<name>A0A0L0UKJ3_9BASI</name>
<organism evidence="10 11">
    <name type="scientific">Puccinia striiformis f. sp. tritici PST-78</name>
    <dbReference type="NCBI Taxonomy" id="1165861"/>
    <lineage>
        <taxon>Eukaryota</taxon>
        <taxon>Fungi</taxon>
        <taxon>Dikarya</taxon>
        <taxon>Basidiomycota</taxon>
        <taxon>Pucciniomycotina</taxon>
        <taxon>Pucciniomycetes</taxon>
        <taxon>Pucciniales</taxon>
        <taxon>Pucciniaceae</taxon>
        <taxon>Puccinia</taxon>
    </lineage>
</organism>
<keyword evidence="3" id="KW-0436">Ligase</keyword>
<dbReference type="GO" id="GO:0005829">
    <property type="term" value="C:cytosol"/>
    <property type="evidence" value="ECO:0007669"/>
    <property type="project" value="TreeGrafter"/>
</dbReference>
<evidence type="ECO:0000256" key="6">
    <source>
        <dbReference type="ARBA" id="ARBA00022917"/>
    </source>
</evidence>
<dbReference type="PANTHER" id="PTHR11946">
    <property type="entry name" value="VALYL-TRNA SYNTHETASES"/>
    <property type="match status" value="1"/>
</dbReference>
<dbReference type="PANTHER" id="PTHR11946:SF109">
    <property type="entry name" value="VALINE--TRNA LIGASE"/>
    <property type="match status" value="1"/>
</dbReference>
<dbReference type="Gene3D" id="1.10.730.10">
    <property type="entry name" value="Isoleucyl-tRNA Synthetase, Domain 1"/>
    <property type="match status" value="1"/>
</dbReference>
<evidence type="ECO:0000313" key="11">
    <source>
        <dbReference type="Proteomes" id="UP000054564"/>
    </source>
</evidence>
<accession>A0A0L0UKJ3</accession>
<proteinExistence type="inferred from homology"/>
<evidence type="ECO:0000256" key="8">
    <source>
        <dbReference type="ARBA" id="ARBA00029936"/>
    </source>
</evidence>
<dbReference type="SUPFAM" id="SSF47323">
    <property type="entry name" value="Anticodon-binding domain of a subclass of class I aminoacyl-tRNA synthetases"/>
    <property type="match status" value="1"/>
</dbReference>
<dbReference type="InterPro" id="IPR002303">
    <property type="entry name" value="Valyl-tRNA_ligase"/>
</dbReference>
<keyword evidence="5" id="KW-0067">ATP-binding</keyword>
<keyword evidence="7" id="KW-0030">Aminoacyl-tRNA synthetase</keyword>